<comment type="caution">
    <text evidence="3">The sequence shown here is derived from an EMBL/GenBank/DDBJ whole genome shotgun (WGS) entry which is preliminary data.</text>
</comment>
<comment type="catalytic activity">
    <reaction evidence="1">
        <text>ATP + H2O = ADP + phosphate + H(+)</text>
        <dbReference type="Rhea" id="RHEA:13065"/>
        <dbReference type="ChEBI" id="CHEBI:15377"/>
        <dbReference type="ChEBI" id="CHEBI:15378"/>
        <dbReference type="ChEBI" id="CHEBI:30616"/>
        <dbReference type="ChEBI" id="CHEBI:43474"/>
        <dbReference type="ChEBI" id="CHEBI:456216"/>
    </reaction>
</comment>
<dbReference type="InterPro" id="IPR043129">
    <property type="entry name" value="ATPase_NBD"/>
</dbReference>
<proteinExistence type="inferred from homology"/>
<sequence length="313" mass="35873">MSAKRRKDLNEVLINGDFHRQIFSFPLEKDISSDDQYINSSIVIDNGSFRTRAGWSSELAPRLCFAPAIAKTKVKSRDLVLVGNQLNNKLPLSSNDISSPFTKNVVCDFSAMEHVLDYTFDNLANNPKMIENPILMTETLNNPSRPAMAELLFEYYQVPSINFAIDFLLSNFYNRFLISQTNLTKIDEYISNDFNDKNSLIISAGNDFTFVSPIKKGFCDFENTYRIPVGGKTNLIYLCEILKSKNQKMASHLTETTVFELMSKTCYCSLNFEEEILREKGKIDVKFCPSLTENDYFKKMENFFRADSSYLES</sequence>
<keyword evidence="4" id="KW-1185">Reference proteome</keyword>
<dbReference type="SMART" id="SM00268">
    <property type="entry name" value="ACTIN"/>
    <property type="match status" value="1"/>
</dbReference>
<accession>A0ABV2AMU3</accession>
<dbReference type="InterPro" id="IPR004000">
    <property type="entry name" value="Actin"/>
</dbReference>
<organism evidence="3 4">
    <name type="scientific">Bonamia ostreae</name>
    <dbReference type="NCBI Taxonomy" id="126728"/>
    <lineage>
        <taxon>Eukaryota</taxon>
        <taxon>Sar</taxon>
        <taxon>Rhizaria</taxon>
        <taxon>Endomyxa</taxon>
        <taxon>Ascetosporea</taxon>
        <taxon>Haplosporida</taxon>
        <taxon>Bonamia</taxon>
    </lineage>
</organism>
<name>A0ABV2AMU3_9EUKA</name>
<dbReference type="EMBL" id="JBDODL010000996">
    <property type="protein sequence ID" value="MES1920980.1"/>
    <property type="molecule type" value="Genomic_DNA"/>
</dbReference>
<evidence type="ECO:0000313" key="3">
    <source>
        <dbReference type="EMBL" id="MES1920980.1"/>
    </source>
</evidence>
<feature type="non-terminal residue" evidence="3">
    <location>
        <position position="313"/>
    </location>
</feature>
<gene>
    <name evidence="3" type="primary">ACTR5</name>
    <name evidence="3" type="ORF">MHBO_002586</name>
</gene>
<evidence type="ECO:0000313" key="4">
    <source>
        <dbReference type="Proteomes" id="UP001439008"/>
    </source>
</evidence>
<protein>
    <submittedName>
        <fullName evidence="3">Actin-related protein 5</fullName>
    </submittedName>
</protein>
<dbReference type="Gene3D" id="3.90.640.10">
    <property type="entry name" value="Actin, Chain A, domain 4"/>
    <property type="match status" value="1"/>
</dbReference>
<comment type="similarity">
    <text evidence="2">Belongs to the actin family.</text>
</comment>
<dbReference type="SUPFAM" id="SSF53067">
    <property type="entry name" value="Actin-like ATPase domain"/>
    <property type="match status" value="2"/>
</dbReference>
<dbReference type="Gene3D" id="3.30.420.40">
    <property type="match status" value="2"/>
</dbReference>
<reference evidence="3 4" key="1">
    <citation type="journal article" date="2024" name="BMC Biol.">
        <title>Comparative genomics of Ascetosporea gives new insight into the evolutionary basis for animal parasitism in Rhizaria.</title>
        <authorList>
            <person name="Hiltunen Thoren M."/>
            <person name="Onut-Brannstrom I."/>
            <person name="Alfjorden A."/>
            <person name="Peckova H."/>
            <person name="Swords F."/>
            <person name="Hooper C."/>
            <person name="Holzer A.S."/>
            <person name="Bass D."/>
            <person name="Burki F."/>
        </authorList>
    </citation>
    <scope>NUCLEOTIDE SEQUENCE [LARGE SCALE GENOMIC DNA]</scope>
    <source>
        <strain evidence="3">20-A016</strain>
    </source>
</reference>
<dbReference type="PANTHER" id="PTHR11937">
    <property type="entry name" value="ACTIN"/>
    <property type="match status" value="1"/>
</dbReference>
<evidence type="ECO:0000256" key="1">
    <source>
        <dbReference type="ARBA" id="ARBA00049360"/>
    </source>
</evidence>
<dbReference type="Proteomes" id="UP001439008">
    <property type="component" value="Unassembled WGS sequence"/>
</dbReference>
<evidence type="ECO:0000256" key="2">
    <source>
        <dbReference type="RuleBase" id="RU000487"/>
    </source>
</evidence>
<dbReference type="Pfam" id="PF00022">
    <property type="entry name" value="Actin"/>
    <property type="match status" value="1"/>
</dbReference>